<organism evidence="5 6">
    <name type="scientific">Agrilutibacter niabensis</name>
    <dbReference type="NCBI Taxonomy" id="380628"/>
    <lineage>
        <taxon>Bacteria</taxon>
        <taxon>Pseudomonadati</taxon>
        <taxon>Pseudomonadota</taxon>
        <taxon>Gammaproteobacteria</taxon>
        <taxon>Lysobacterales</taxon>
        <taxon>Lysobacteraceae</taxon>
        <taxon>Agrilutibacter</taxon>
    </lineage>
</organism>
<dbReference type="InterPro" id="IPR029058">
    <property type="entry name" value="AB_hydrolase_fold"/>
</dbReference>
<evidence type="ECO:0000256" key="2">
    <source>
        <dbReference type="ARBA" id="ARBA00022797"/>
    </source>
</evidence>
<dbReference type="Proteomes" id="UP001267878">
    <property type="component" value="Unassembled WGS sequence"/>
</dbReference>
<evidence type="ECO:0000259" key="4">
    <source>
        <dbReference type="Pfam" id="PF06441"/>
    </source>
</evidence>
<keyword evidence="2" id="KW-0058">Aromatic hydrocarbons catabolism</keyword>
<sequence>MNQVIEKTGAGAPAIRPFEFRASDADLADLRRRIEATRWPDRETVNDSTQGVQLATIQKLARHWATQYDWRKTEAKLNAAPNFITNIDGLDFHFLHVRSKHENALPLLMAHGWPGSIIERMKIIGPLTDPTAHGGGASDAFHLVIPSMPGYAFSEKPKTTGWDPVRIANAYIELMERLGYVEYGVSGGDWGAIIVEQMALKTPSGLIGVHTNMAGVVPPEIDKALARGDPLPAGLTEEEQRACDQIAFAYKHIGYALLMGDRPQTLTGFADSPVGLAAFMLDLYPKRYEMLARSIDGQPEGETPDDFLDNITLSWLTNTAISSARLYWENKTPYFSVKGVTIPVAVSVFPDELYEAPKGWSEKAYPRLVYYNRLPKGGHFPAWEQPELYSQEVRAGFRTLRMQ</sequence>
<dbReference type="InterPro" id="IPR000639">
    <property type="entry name" value="Epox_hydrolase-like"/>
</dbReference>
<dbReference type="PANTHER" id="PTHR21661">
    <property type="entry name" value="EPOXIDE HYDROLASE 1-RELATED"/>
    <property type="match status" value="1"/>
</dbReference>
<accession>A0ABU1VK56</accession>
<dbReference type="PRINTS" id="PR00412">
    <property type="entry name" value="EPOXHYDRLASE"/>
</dbReference>
<name>A0ABU1VK56_9GAMM</name>
<evidence type="ECO:0000313" key="5">
    <source>
        <dbReference type="EMBL" id="MDR7097854.1"/>
    </source>
</evidence>
<dbReference type="PANTHER" id="PTHR21661:SF35">
    <property type="entry name" value="EPOXIDE HYDROLASE"/>
    <property type="match status" value="1"/>
</dbReference>
<dbReference type="RefSeq" id="WP_310051096.1">
    <property type="nucleotide sequence ID" value="NZ_JAVDVW010000001.1"/>
</dbReference>
<reference evidence="5 6" key="1">
    <citation type="submission" date="2023-07" db="EMBL/GenBank/DDBJ databases">
        <title>Sorghum-associated microbial communities from plants grown in Nebraska, USA.</title>
        <authorList>
            <person name="Schachtman D."/>
        </authorList>
    </citation>
    <scope>NUCLEOTIDE SEQUENCE [LARGE SCALE GENOMIC DNA]</scope>
    <source>
        <strain evidence="5 6">BE187</strain>
    </source>
</reference>
<gene>
    <name evidence="5" type="ORF">J2X04_000201</name>
</gene>
<dbReference type="Gene3D" id="3.40.50.1820">
    <property type="entry name" value="alpha/beta hydrolase"/>
    <property type="match status" value="1"/>
</dbReference>
<evidence type="ECO:0000313" key="6">
    <source>
        <dbReference type="Proteomes" id="UP001267878"/>
    </source>
</evidence>
<proteinExistence type="inferred from homology"/>
<evidence type="ECO:0000256" key="3">
    <source>
        <dbReference type="ARBA" id="ARBA00022801"/>
    </source>
</evidence>
<evidence type="ECO:0000256" key="1">
    <source>
        <dbReference type="ARBA" id="ARBA00010088"/>
    </source>
</evidence>
<dbReference type="SUPFAM" id="SSF53474">
    <property type="entry name" value="alpha/beta-Hydrolases"/>
    <property type="match status" value="1"/>
</dbReference>
<feature type="domain" description="Epoxide hydrolase N-terminal" evidence="4">
    <location>
        <begin position="15"/>
        <end position="119"/>
    </location>
</feature>
<keyword evidence="6" id="KW-1185">Reference proteome</keyword>
<protein>
    <submittedName>
        <fullName evidence="5">Pimeloyl-ACP methyl ester carboxylesterase</fullName>
    </submittedName>
</protein>
<dbReference type="PIRSF" id="PIRSF001112">
    <property type="entry name" value="Epoxide_hydrolase"/>
    <property type="match status" value="1"/>
</dbReference>
<comment type="similarity">
    <text evidence="1">Belongs to the peptidase S33 family.</text>
</comment>
<comment type="caution">
    <text evidence="5">The sequence shown here is derived from an EMBL/GenBank/DDBJ whole genome shotgun (WGS) entry which is preliminary data.</text>
</comment>
<keyword evidence="3" id="KW-0378">Hydrolase</keyword>
<dbReference type="EMBL" id="JAVDVW010000001">
    <property type="protein sequence ID" value="MDR7097854.1"/>
    <property type="molecule type" value="Genomic_DNA"/>
</dbReference>
<dbReference type="InterPro" id="IPR016292">
    <property type="entry name" value="Epoxide_hydrolase"/>
</dbReference>
<dbReference type="Pfam" id="PF06441">
    <property type="entry name" value="EHN"/>
    <property type="match status" value="1"/>
</dbReference>
<dbReference type="InterPro" id="IPR010497">
    <property type="entry name" value="Epoxide_hydro_N"/>
</dbReference>